<reference evidence="4 5" key="1">
    <citation type="submission" date="2018-06" db="EMBL/GenBank/DDBJ databases">
        <title>Genomic Encyclopedia of Archaeal and Bacterial Type Strains, Phase II (KMG-II): from individual species to whole genera.</title>
        <authorList>
            <person name="Goeker M."/>
        </authorList>
    </citation>
    <scope>NUCLEOTIDE SEQUENCE [LARGE SCALE GENOMIC DNA]</scope>
    <source>
        <strain evidence="4 5">DSM 25663</strain>
    </source>
</reference>
<proteinExistence type="predicted"/>
<keyword evidence="1" id="KW-0812">Transmembrane</keyword>
<dbReference type="InterPro" id="IPR011123">
    <property type="entry name" value="Y_Y_Y"/>
</dbReference>
<sequence>MNLLVLLPKKQTLSIVLFFFFLLTQSQSVKNLTIADGLPGNAIKCLFKDSNGLMWIGTETGLCTYDGLHYRIIGEEQGLKYNLIWKITEDNKKNIWLSLYGNGVAKYDGKKFTYYSKKEGLINNAVRSMCFSEKHNCMVFGTEDGLSVFDGKKFKNFDFEINNPNKNFQVNFISKYNDKIVFGVNHYNIYELKINPNNIQNSQVLDYLFPETKNYSGLIVGDNFYGHDFLNDFDVYNLKTHQKTSYGFCPVIWDYASDNQNNIYAACWDVNEPRGGLLCFEKNKLSNLSEKLQLPTSLFWCLYFDKVTNQLWVGSVDQGVFVINLSKDITYYSKDILGIQKPEINSICIDKNNAIWYGGNNFIAKKDTDGIKSLTNENIKIQILRLISDKTNLDKNNYKIFLKNSKNFVCHSIKKDESGTIWALTNYGLFSLDEHLKIITFLYYQGTGGVFDFIDSKTILLSQNYYDGYIVRYENIKQYKTLLYKEKPIGLDATKIFKSNQGLWIASYSKGLLLLENGTLKSMTDMGFLYDKNINEVFVDSNQNVVTSTISGKVYFSRWKNNRLSHFKIMVPDKDLIGNAIFFIRQYDKYYFIGTNKGLNIIKDFKLFKFINQTENLKQTIYTDAQIDFKNNKLIISTNNGLLSINIETILRKQKVNSPTRITGVKVNDKSIKNQSDLQLNYNENNIEFYFNSNNLYNATKNRYRYKIVGLKNSWSAYSSENSLKLFGLKSGNYKLIIQGKNIGTNELIAPISMRFTIFPPFWQTTWFMGFVTLTLILLLFLYLKRKIKAIKHKAELEKRIAETKLQALQSQMNPHFVFNAMSSIQNFVIDNQTDDALWYMGEFSKLMRQTLDFSSKTTIQLEEEIDYLNRYIELENLRRKHKVSYTLTIDEAIDTHEIQIPPMLLEPLVENVFVHAFDSAMKNCQLDIAFLLESNTLICKVTDNGKGYDGKGKTSKGLNLVQERLQLFQTEPKNSLNIQKLVHGTLVQISISIR</sequence>
<feature type="domain" description="Signal transduction histidine kinase internal region" evidence="2">
    <location>
        <begin position="805"/>
        <end position="883"/>
    </location>
</feature>
<dbReference type="Gene3D" id="3.30.565.10">
    <property type="entry name" value="Histidine kinase-like ATPase, C-terminal domain"/>
    <property type="match status" value="1"/>
</dbReference>
<dbReference type="RefSeq" id="WP_112113037.1">
    <property type="nucleotide sequence ID" value="NZ_QLSZ01000005.1"/>
</dbReference>
<dbReference type="PANTHER" id="PTHR34220">
    <property type="entry name" value="SENSOR HISTIDINE KINASE YPDA"/>
    <property type="match status" value="1"/>
</dbReference>
<dbReference type="GO" id="GO:0000155">
    <property type="term" value="F:phosphorelay sensor kinase activity"/>
    <property type="evidence" value="ECO:0007669"/>
    <property type="project" value="InterPro"/>
</dbReference>
<evidence type="ECO:0000313" key="4">
    <source>
        <dbReference type="EMBL" id="RAR72556.1"/>
    </source>
</evidence>
<dbReference type="PANTHER" id="PTHR34220:SF7">
    <property type="entry name" value="SENSOR HISTIDINE KINASE YPDA"/>
    <property type="match status" value="1"/>
</dbReference>
<dbReference type="GO" id="GO:0016020">
    <property type="term" value="C:membrane"/>
    <property type="evidence" value="ECO:0007669"/>
    <property type="project" value="InterPro"/>
</dbReference>
<accession>A0A328YR52</accession>
<dbReference type="InterPro" id="IPR036890">
    <property type="entry name" value="HATPase_C_sf"/>
</dbReference>
<dbReference type="Gene3D" id="2.60.40.10">
    <property type="entry name" value="Immunoglobulins"/>
    <property type="match status" value="1"/>
</dbReference>
<keyword evidence="5" id="KW-1185">Reference proteome</keyword>
<dbReference type="InterPro" id="IPR011110">
    <property type="entry name" value="Reg_prop"/>
</dbReference>
<name>A0A328YR52_9FLAO</name>
<evidence type="ECO:0000313" key="5">
    <source>
        <dbReference type="Proteomes" id="UP000248840"/>
    </source>
</evidence>
<dbReference type="Gene3D" id="2.130.10.10">
    <property type="entry name" value="YVTN repeat-like/Quinoprotein amine dehydrogenase"/>
    <property type="match status" value="3"/>
</dbReference>
<dbReference type="Pfam" id="PF07494">
    <property type="entry name" value="Reg_prop"/>
    <property type="match status" value="1"/>
</dbReference>
<dbReference type="InterPro" id="IPR010559">
    <property type="entry name" value="Sig_transdc_His_kin_internal"/>
</dbReference>
<comment type="caution">
    <text evidence="4">The sequence shown here is derived from an EMBL/GenBank/DDBJ whole genome shotgun (WGS) entry which is preliminary data.</text>
</comment>
<dbReference type="Proteomes" id="UP000248840">
    <property type="component" value="Unassembled WGS sequence"/>
</dbReference>
<dbReference type="InterPro" id="IPR015943">
    <property type="entry name" value="WD40/YVTN_repeat-like_dom_sf"/>
</dbReference>
<protein>
    <submittedName>
        <fullName evidence="4">Two component regulator with propeller domain</fullName>
    </submittedName>
</protein>
<gene>
    <name evidence="4" type="ORF">CLV55_105126</name>
</gene>
<keyword evidence="1" id="KW-1133">Transmembrane helix</keyword>
<dbReference type="InterPro" id="IPR013783">
    <property type="entry name" value="Ig-like_fold"/>
</dbReference>
<dbReference type="SUPFAM" id="SSF55874">
    <property type="entry name" value="ATPase domain of HSP90 chaperone/DNA topoisomerase II/histidine kinase"/>
    <property type="match status" value="1"/>
</dbReference>
<evidence type="ECO:0000259" key="3">
    <source>
        <dbReference type="Pfam" id="PF07495"/>
    </source>
</evidence>
<dbReference type="OrthoDB" id="9809670at2"/>
<dbReference type="AlphaFoldDB" id="A0A328YR52"/>
<organism evidence="4 5">
    <name type="scientific">Flavobacterium aciduliphilum</name>
    <dbReference type="NCBI Taxonomy" id="1101402"/>
    <lineage>
        <taxon>Bacteria</taxon>
        <taxon>Pseudomonadati</taxon>
        <taxon>Bacteroidota</taxon>
        <taxon>Flavobacteriia</taxon>
        <taxon>Flavobacteriales</taxon>
        <taxon>Flavobacteriaceae</taxon>
        <taxon>Flavobacterium</taxon>
    </lineage>
</organism>
<keyword evidence="1" id="KW-0472">Membrane</keyword>
<feature type="transmembrane region" description="Helical" evidence="1">
    <location>
        <begin position="762"/>
        <end position="784"/>
    </location>
</feature>
<dbReference type="Pfam" id="PF07495">
    <property type="entry name" value="Y_Y_Y"/>
    <property type="match status" value="1"/>
</dbReference>
<evidence type="ECO:0000256" key="1">
    <source>
        <dbReference type="SAM" id="Phobius"/>
    </source>
</evidence>
<dbReference type="SUPFAM" id="SSF101898">
    <property type="entry name" value="NHL repeat"/>
    <property type="match status" value="2"/>
</dbReference>
<dbReference type="InterPro" id="IPR050640">
    <property type="entry name" value="Bact_2-comp_sensor_kinase"/>
</dbReference>
<dbReference type="Pfam" id="PF06580">
    <property type="entry name" value="His_kinase"/>
    <property type="match status" value="1"/>
</dbReference>
<evidence type="ECO:0000259" key="2">
    <source>
        <dbReference type="Pfam" id="PF06580"/>
    </source>
</evidence>
<feature type="domain" description="Two component regulator three Y" evidence="3">
    <location>
        <begin position="698"/>
        <end position="758"/>
    </location>
</feature>
<dbReference type="EMBL" id="QLSZ01000005">
    <property type="protein sequence ID" value="RAR72556.1"/>
    <property type="molecule type" value="Genomic_DNA"/>
</dbReference>